<evidence type="ECO:0000313" key="3">
    <source>
        <dbReference type="Proteomes" id="UP000324222"/>
    </source>
</evidence>
<feature type="region of interest" description="Disordered" evidence="1">
    <location>
        <begin position="13"/>
        <end position="59"/>
    </location>
</feature>
<comment type="caution">
    <text evidence="2">The sequence shown here is derived from an EMBL/GenBank/DDBJ whole genome shotgun (WGS) entry which is preliminary data.</text>
</comment>
<evidence type="ECO:0000256" key="1">
    <source>
        <dbReference type="SAM" id="MobiDB-lite"/>
    </source>
</evidence>
<feature type="compositionally biased region" description="Basic and acidic residues" evidence="1">
    <location>
        <begin position="14"/>
        <end position="32"/>
    </location>
</feature>
<name>A0A5B7GLM7_PORTR</name>
<keyword evidence="3" id="KW-1185">Reference proteome</keyword>
<gene>
    <name evidence="2" type="ORF">E2C01_052464</name>
</gene>
<accession>A0A5B7GLM7</accession>
<dbReference type="AlphaFoldDB" id="A0A5B7GLM7"/>
<proteinExistence type="predicted"/>
<evidence type="ECO:0000313" key="2">
    <source>
        <dbReference type="EMBL" id="MPC58459.1"/>
    </source>
</evidence>
<reference evidence="2 3" key="1">
    <citation type="submission" date="2019-05" db="EMBL/GenBank/DDBJ databases">
        <title>Another draft genome of Portunus trituberculatus and its Hox gene families provides insights of decapod evolution.</title>
        <authorList>
            <person name="Jeong J.-H."/>
            <person name="Song I."/>
            <person name="Kim S."/>
            <person name="Choi T."/>
            <person name="Kim D."/>
            <person name="Ryu S."/>
            <person name="Kim W."/>
        </authorList>
    </citation>
    <scope>NUCLEOTIDE SEQUENCE [LARGE SCALE GENOMIC DNA]</scope>
    <source>
        <tissue evidence="2">Muscle</tissue>
    </source>
</reference>
<organism evidence="2 3">
    <name type="scientific">Portunus trituberculatus</name>
    <name type="common">Swimming crab</name>
    <name type="synonym">Neptunus trituberculatus</name>
    <dbReference type="NCBI Taxonomy" id="210409"/>
    <lineage>
        <taxon>Eukaryota</taxon>
        <taxon>Metazoa</taxon>
        <taxon>Ecdysozoa</taxon>
        <taxon>Arthropoda</taxon>
        <taxon>Crustacea</taxon>
        <taxon>Multicrustacea</taxon>
        <taxon>Malacostraca</taxon>
        <taxon>Eumalacostraca</taxon>
        <taxon>Eucarida</taxon>
        <taxon>Decapoda</taxon>
        <taxon>Pleocyemata</taxon>
        <taxon>Brachyura</taxon>
        <taxon>Eubrachyura</taxon>
        <taxon>Portunoidea</taxon>
        <taxon>Portunidae</taxon>
        <taxon>Portuninae</taxon>
        <taxon>Portunus</taxon>
    </lineage>
</organism>
<protein>
    <submittedName>
        <fullName evidence="2">Uncharacterized protein</fullName>
    </submittedName>
</protein>
<dbReference type="Proteomes" id="UP000324222">
    <property type="component" value="Unassembled WGS sequence"/>
</dbReference>
<sequence>MTLLTIAANIMQRRGMDTKKAQQGARDSESRSTSRAAPGLAEDKEDNSQERTACAWEQT</sequence>
<dbReference type="EMBL" id="VSRR010015707">
    <property type="protein sequence ID" value="MPC58459.1"/>
    <property type="molecule type" value="Genomic_DNA"/>
</dbReference>